<evidence type="ECO:0000313" key="3">
    <source>
        <dbReference type="Proteomes" id="UP000441586"/>
    </source>
</evidence>
<keyword evidence="1" id="KW-0732">Signal</keyword>
<dbReference type="EMBL" id="WSFO01000024">
    <property type="protein sequence ID" value="KAE9624767.1"/>
    <property type="molecule type" value="Genomic_DNA"/>
</dbReference>
<proteinExistence type="predicted"/>
<dbReference type="Pfam" id="PF09411">
    <property type="entry name" value="PagL"/>
    <property type="match status" value="1"/>
</dbReference>
<evidence type="ECO:0000256" key="1">
    <source>
        <dbReference type="SAM" id="SignalP"/>
    </source>
</evidence>
<protein>
    <submittedName>
        <fullName evidence="2">Acyloxyacyl hydrolase</fullName>
    </submittedName>
</protein>
<accession>A0A6A4R6E1</accession>
<dbReference type="Gene3D" id="2.40.160.20">
    <property type="match status" value="1"/>
</dbReference>
<gene>
    <name evidence="2" type="ORF">GP644_23045</name>
</gene>
<sequence>MRALWGAVILLATSNALAAQDWIVGAGFADFSNGLAQDGGIALVEYHHKPIRDSSNFQFGMGGAFTVHGTGDLHLGVGLVGQLTLSNNWFVEGSVMPGVYLERNARNDLGSAFEIRSLIALGRQFANGSGLSLAFTHKSNASTAVHNPGVNALLLRWHLPIRD</sequence>
<dbReference type="RefSeq" id="WP_158981799.1">
    <property type="nucleotide sequence ID" value="NZ_WSFO01000024.1"/>
</dbReference>
<reference evidence="2 3" key="1">
    <citation type="submission" date="2019-12" db="EMBL/GenBank/DDBJ databases">
        <authorList>
            <person name="Zhang Y.-J."/>
        </authorList>
    </citation>
    <scope>NUCLEOTIDE SEQUENCE [LARGE SCALE GENOMIC DNA]</scope>
    <source>
        <strain evidence="2 3">H18S-6</strain>
    </source>
</reference>
<evidence type="ECO:0000313" key="2">
    <source>
        <dbReference type="EMBL" id="KAE9624767.1"/>
    </source>
</evidence>
<feature type="chain" id="PRO_5025477721" evidence="1">
    <location>
        <begin position="19"/>
        <end position="163"/>
    </location>
</feature>
<organism evidence="2 3">
    <name type="scientific">Parasedimentitalea maritima</name>
    <dbReference type="NCBI Taxonomy" id="2578117"/>
    <lineage>
        <taxon>Bacteria</taxon>
        <taxon>Pseudomonadati</taxon>
        <taxon>Pseudomonadota</taxon>
        <taxon>Alphaproteobacteria</taxon>
        <taxon>Rhodobacterales</taxon>
        <taxon>Paracoccaceae</taxon>
        <taxon>Parasedimentitalea</taxon>
    </lineage>
</organism>
<dbReference type="GO" id="GO:0016787">
    <property type="term" value="F:hydrolase activity"/>
    <property type="evidence" value="ECO:0007669"/>
    <property type="project" value="UniProtKB-KW"/>
</dbReference>
<keyword evidence="2" id="KW-0378">Hydrolase</keyword>
<feature type="signal peptide" evidence="1">
    <location>
        <begin position="1"/>
        <end position="18"/>
    </location>
</feature>
<comment type="caution">
    <text evidence="2">The sequence shown here is derived from an EMBL/GenBank/DDBJ whole genome shotgun (WGS) entry which is preliminary data.</text>
</comment>
<name>A0A6A4R6E1_9RHOB</name>
<dbReference type="InterPro" id="IPR018550">
    <property type="entry name" value="Lipid-A_deacylase-rel"/>
</dbReference>
<dbReference type="Proteomes" id="UP000441586">
    <property type="component" value="Unassembled WGS sequence"/>
</dbReference>
<dbReference type="AlphaFoldDB" id="A0A6A4R6E1"/>